<dbReference type="Proteomes" id="UP000518300">
    <property type="component" value="Unassembled WGS sequence"/>
</dbReference>
<dbReference type="EMBL" id="JABBJJ010000206">
    <property type="protein sequence ID" value="NMO19807.1"/>
    <property type="molecule type" value="Genomic_DNA"/>
</dbReference>
<evidence type="ECO:0000313" key="3">
    <source>
        <dbReference type="Proteomes" id="UP000518300"/>
    </source>
</evidence>
<feature type="domain" description="DUF58" evidence="1">
    <location>
        <begin position="46"/>
        <end position="245"/>
    </location>
</feature>
<accession>A0A848LPI9</accession>
<keyword evidence="3" id="KW-1185">Reference proteome</keyword>
<protein>
    <submittedName>
        <fullName evidence="2">DUF58 domain-containing protein</fullName>
    </submittedName>
</protein>
<dbReference type="AlphaFoldDB" id="A0A848LPI9"/>
<proteinExistence type="predicted"/>
<name>A0A848LPI9_9BACT</name>
<organism evidence="2 3">
    <name type="scientific">Pyxidicoccus fallax</name>
    <dbReference type="NCBI Taxonomy" id="394095"/>
    <lineage>
        <taxon>Bacteria</taxon>
        <taxon>Pseudomonadati</taxon>
        <taxon>Myxococcota</taxon>
        <taxon>Myxococcia</taxon>
        <taxon>Myxococcales</taxon>
        <taxon>Cystobacterineae</taxon>
        <taxon>Myxococcaceae</taxon>
        <taxon>Pyxidicoccus</taxon>
    </lineage>
</organism>
<gene>
    <name evidence="2" type="ORF">HG543_33765</name>
</gene>
<evidence type="ECO:0000259" key="1">
    <source>
        <dbReference type="Pfam" id="PF01882"/>
    </source>
</evidence>
<comment type="caution">
    <text evidence="2">The sequence shown here is derived from an EMBL/GenBank/DDBJ whole genome shotgun (WGS) entry which is preliminary data.</text>
</comment>
<dbReference type="Pfam" id="PF01882">
    <property type="entry name" value="DUF58"/>
    <property type="match status" value="1"/>
</dbReference>
<evidence type="ECO:0000313" key="2">
    <source>
        <dbReference type="EMBL" id="NMO19807.1"/>
    </source>
</evidence>
<dbReference type="PANTHER" id="PTHR33608:SF6">
    <property type="entry name" value="BLL2464 PROTEIN"/>
    <property type="match status" value="1"/>
</dbReference>
<dbReference type="InterPro" id="IPR002881">
    <property type="entry name" value="DUF58"/>
</dbReference>
<sequence>MSAGMDEAAVARLVPGLGLALPRVPHRGRVGEVRATSAGSSLELHDFRAYQPGDDLRQVDWNAVARTGEMVLRVRQEEVSPRVEVVLDGSRSMALSPRKAACARELALLTAEVAGRQGLTPTLLVAGARPERAQGPACRAALHATTFDARDDLSASLARLPPLRPCGLRVVVSDFLFEADLPALCSRLSRGAAGLFLVQVLDAEDLDPSGGEGARLVDSESDAALEELLTEDVLAAYARRFAEHQRSLRAAAVRARGALLTAPAPDALAALVAGPLRPLFVAGGGA</sequence>
<dbReference type="PANTHER" id="PTHR33608">
    <property type="entry name" value="BLL2464 PROTEIN"/>
    <property type="match status" value="1"/>
</dbReference>
<reference evidence="2 3" key="1">
    <citation type="submission" date="2020-04" db="EMBL/GenBank/DDBJ databases">
        <title>Draft genome of Pyxidicoccus fallax type strain.</title>
        <authorList>
            <person name="Whitworth D.E."/>
        </authorList>
    </citation>
    <scope>NUCLEOTIDE SEQUENCE [LARGE SCALE GENOMIC DNA]</scope>
    <source>
        <strain evidence="2 3">DSM 14698</strain>
    </source>
</reference>